<gene>
    <name evidence="7" type="ORF">H0H81_011567</name>
</gene>
<keyword evidence="5" id="KW-0326">Glycosidase</keyword>
<feature type="domain" description="PA14" evidence="6">
    <location>
        <begin position="78"/>
        <end position="247"/>
    </location>
</feature>
<reference evidence="7" key="1">
    <citation type="submission" date="2021-02" db="EMBL/GenBank/DDBJ databases">
        <authorList>
            <person name="Nieuwenhuis M."/>
            <person name="Van De Peppel L.J.J."/>
        </authorList>
    </citation>
    <scope>NUCLEOTIDE SEQUENCE</scope>
    <source>
        <strain evidence="7">D49</strain>
    </source>
</reference>
<organism evidence="7 8">
    <name type="scientific">Sphagnurus paluster</name>
    <dbReference type="NCBI Taxonomy" id="117069"/>
    <lineage>
        <taxon>Eukaryota</taxon>
        <taxon>Fungi</taxon>
        <taxon>Dikarya</taxon>
        <taxon>Basidiomycota</taxon>
        <taxon>Agaricomycotina</taxon>
        <taxon>Agaricomycetes</taxon>
        <taxon>Agaricomycetidae</taxon>
        <taxon>Agaricales</taxon>
        <taxon>Tricholomatineae</taxon>
        <taxon>Lyophyllaceae</taxon>
        <taxon>Sphagnurus</taxon>
    </lineage>
</organism>
<keyword evidence="4" id="KW-0378">Hydrolase</keyword>
<dbReference type="SUPFAM" id="SSF52279">
    <property type="entry name" value="Beta-D-glucan exohydrolase, C-terminal domain"/>
    <property type="match status" value="1"/>
</dbReference>
<evidence type="ECO:0000259" key="6">
    <source>
        <dbReference type="PROSITE" id="PS51820"/>
    </source>
</evidence>
<dbReference type="Proteomes" id="UP000717328">
    <property type="component" value="Unassembled WGS sequence"/>
</dbReference>
<dbReference type="InterPro" id="IPR050288">
    <property type="entry name" value="Cellulose_deg_GH3"/>
</dbReference>
<dbReference type="AlphaFoldDB" id="A0A9P7GX23"/>
<dbReference type="OrthoDB" id="47059at2759"/>
<dbReference type="PANTHER" id="PTHR42715:SF3">
    <property type="entry name" value="BETA-GLUCOSIDASE B-RELATED"/>
    <property type="match status" value="1"/>
</dbReference>
<dbReference type="InterPro" id="IPR037524">
    <property type="entry name" value="PA14/GLEYA"/>
</dbReference>
<sequence>MLGPSTFRAKAIKRSVAAEKLFIADVDARVQKILELLKHAGPGITAAAKDIGAEVAYTIGAVSHWYLPLLDPYVKQHTEEPGVFIEFWNDPPAMDYVRTSPDFSVSLKQPVWSTRTLSTNSFMMDGIDETKVNKICWMRVTAKFTPDEDGDWELGLTIAGRGNLFLDQKLVIDLTTAPVQGESFFGLGTTDVRTVVKDLKAGKKYDLELRLSNAEFAARGSPFDCWGGVRIGAMRQIKGDEAIAEAINIARNVDVAVVVIGLNHDWESEGFDRSDMELPGLTNQLVPEILLANPNTIIVNQSGTPVSMPWIEDADTAFYGGDELGNGLADVLLGKVNPAGKLPLTFPKRLHDSPSYPSFGDKGQEHGKFLYNEGIFVGYRGFEIKDVEPLFPFGHGISYTQFEYSNLNSSSISSDGKFTISFEIKNTGDVQGREIAQIYVVDKVSSLPRPTKELKGFIKVDLQPGEIKNVEHVFDREALGFYDDRAAHWVAEAGKFTILVAASSIDVRLKKDVELVESFTWTGL</sequence>
<dbReference type="InterPro" id="IPR013783">
    <property type="entry name" value="Ig-like_fold"/>
</dbReference>
<reference evidence="7" key="2">
    <citation type="submission" date="2021-10" db="EMBL/GenBank/DDBJ databases">
        <title>Phylogenomics reveals ancestral predisposition of the termite-cultivated fungus Termitomyces towards a domesticated lifestyle.</title>
        <authorList>
            <person name="Auxier B."/>
            <person name="Grum-Grzhimaylo A."/>
            <person name="Cardenas M.E."/>
            <person name="Lodge J.D."/>
            <person name="Laessoe T."/>
            <person name="Pedersen O."/>
            <person name="Smith M.E."/>
            <person name="Kuyper T.W."/>
            <person name="Franco-Molano E.A."/>
            <person name="Baroni T.J."/>
            <person name="Aanen D.K."/>
        </authorList>
    </citation>
    <scope>NUCLEOTIDE SEQUENCE</scope>
    <source>
        <strain evidence="7">D49</strain>
    </source>
</reference>
<dbReference type="GO" id="GO:0008422">
    <property type="term" value="F:beta-glucosidase activity"/>
    <property type="evidence" value="ECO:0007669"/>
    <property type="project" value="UniProtKB-EC"/>
</dbReference>
<dbReference type="PROSITE" id="PS51820">
    <property type="entry name" value="PA14"/>
    <property type="match status" value="1"/>
</dbReference>
<evidence type="ECO:0000313" key="8">
    <source>
        <dbReference type="Proteomes" id="UP000717328"/>
    </source>
</evidence>
<evidence type="ECO:0000313" key="7">
    <source>
        <dbReference type="EMBL" id="KAG5654592.1"/>
    </source>
</evidence>
<dbReference type="InterPro" id="IPR002772">
    <property type="entry name" value="Glyco_hydro_3_C"/>
</dbReference>
<dbReference type="InterPro" id="IPR036881">
    <property type="entry name" value="Glyco_hydro_3_C_sf"/>
</dbReference>
<dbReference type="EMBL" id="JABCKI010000004">
    <property type="protein sequence ID" value="KAG5654592.1"/>
    <property type="molecule type" value="Genomic_DNA"/>
</dbReference>
<dbReference type="Gene3D" id="3.40.50.1700">
    <property type="entry name" value="Glycoside hydrolase family 3 C-terminal domain"/>
    <property type="match status" value="1"/>
</dbReference>
<dbReference type="FunFam" id="2.60.40.10:FF:000495">
    <property type="entry name" value="Periplasmic beta-glucosidase"/>
    <property type="match status" value="1"/>
</dbReference>
<name>A0A9P7GX23_9AGAR</name>
<comment type="catalytic activity">
    <reaction evidence="1">
        <text>Hydrolysis of terminal, non-reducing beta-D-glucosyl residues with release of beta-D-glucose.</text>
        <dbReference type="EC" id="3.2.1.21"/>
    </reaction>
</comment>
<dbReference type="PANTHER" id="PTHR42715">
    <property type="entry name" value="BETA-GLUCOSIDASE"/>
    <property type="match status" value="1"/>
</dbReference>
<evidence type="ECO:0000256" key="5">
    <source>
        <dbReference type="ARBA" id="ARBA00023295"/>
    </source>
</evidence>
<evidence type="ECO:0000256" key="2">
    <source>
        <dbReference type="ARBA" id="ARBA00005336"/>
    </source>
</evidence>
<keyword evidence="8" id="KW-1185">Reference proteome</keyword>
<dbReference type="Gene3D" id="2.60.40.10">
    <property type="entry name" value="Immunoglobulins"/>
    <property type="match status" value="1"/>
</dbReference>
<comment type="similarity">
    <text evidence="2">Belongs to the glycosyl hydrolase 3 family.</text>
</comment>
<dbReference type="Pfam" id="PF01915">
    <property type="entry name" value="Glyco_hydro_3_C"/>
    <property type="match status" value="1"/>
</dbReference>
<comment type="caution">
    <text evidence="7">The sequence shown here is derived from an EMBL/GenBank/DDBJ whole genome shotgun (WGS) entry which is preliminary data.</text>
</comment>
<proteinExistence type="inferred from homology"/>
<dbReference type="GO" id="GO:0009251">
    <property type="term" value="P:glucan catabolic process"/>
    <property type="evidence" value="ECO:0007669"/>
    <property type="project" value="TreeGrafter"/>
</dbReference>
<evidence type="ECO:0000256" key="3">
    <source>
        <dbReference type="ARBA" id="ARBA00012744"/>
    </source>
</evidence>
<evidence type="ECO:0000256" key="1">
    <source>
        <dbReference type="ARBA" id="ARBA00000448"/>
    </source>
</evidence>
<dbReference type="EC" id="3.2.1.21" evidence="3"/>
<dbReference type="Pfam" id="PF14310">
    <property type="entry name" value="Fn3-like"/>
    <property type="match status" value="1"/>
</dbReference>
<evidence type="ECO:0000256" key="4">
    <source>
        <dbReference type="ARBA" id="ARBA00022801"/>
    </source>
</evidence>
<dbReference type="InterPro" id="IPR026891">
    <property type="entry name" value="Fn3-like"/>
</dbReference>
<dbReference type="SMART" id="SM01217">
    <property type="entry name" value="Fn3_like"/>
    <property type="match status" value="1"/>
</dbReference>
<accession>A0A9P7GX23</accession>
<protein>
    <recommendedName>
        <fullName evidence="3">beta-glucosidase</fullName>
        <ecNumber evidence="3">3.2.1.21</ecNumber>
    </recommendedName>
</protein>